<dbReference type="SUPFAM" id="SSF51735">
    <property type="entry name" value="NAD(P)-binding Rossmann-fold domains"/>
    <property type="match status" value="1"/>
</dbReference>
<protein>
    <recommendedName>
        <fullName evidence="5">NAD(P)-binding protein</fullName>
    </recommendedName>
</protein>
<keyword evidence="4" id="KW-1185">Reference proteome</keyword>
<proteinExistence type="inferred from homology"/>
<comment type="caution">
    <text evidence="3">The sequence shown here is derived from an EMBL/GenBank/DDBJ whole genome shotgun (WGS) entry which is preliminary data.</text>
</comment>
<dbReference type="STRING" id="5288.A0A5C5FQF8"/>
<dbReference type="PANTHER" id="PTHR43180:SF16">
    <property type="entry name" value="BACILYSIN BIOSYNTHESIS OXIDOREDUCTASE BACC"/>
    <property type="match status" value="1"/>
</dbReference>
<evidence type="ECO:0008006" key="5">
    <source>
        <dbReference type="Google" id="ProtNLM"/>
    </source>
</evidence>
<evidence type="ECO:0000256" key="2">
    <source>
        <dbReference type="ARBA" id="ARBA00023002"/>
    </source>
</evidence>
<evidence type="ECO:0000313" key="4">
    <source>
        <dbReference type="Proteomes" id="UP000311382"/>
    </source>
</evidence>
<gene>
    <name evidence="3" type="ORF">DMC30DRAFT_50254</name>
</gene>
<organism evidence="3 4">
    <name type="scientific">Rhodotorula diobovata</name>
    <dbReference type="NCBI Taxonomy" id="5288"/>
    <lineage>
        <taxon>Eukaryota</taxon>
        <taxon>Fungi</taxon>
        <taxon>Dikarya</taxon>
        <taxon>Basidiomycota</taxon>
        <taxon>Pucciniomycotina</taxon>
        <taxon>Microbotryomycetes</taxon>
        <taxon>Sporidiobolales</taxon>
        <taxon>Sporidiobolaceae</taxon>
        <taxon>Rhodotorula</taxon>
    </lineage>
</organism>
<dbReference type="InterPro" id="IPR036291">
    <property type="entry name" value="NAD(P)-bd_dom_sf"/>
</dbReference>
<evidence type="ECO:0000313" key="3">
    <source>
        <dbReference type="EMBL" id="TNY18539.1"/>
    </source>
</evidence>
<dbReference type="OrthoDB" id="5371740at2759"/>
<evidence type="ECO:0000256" key="1">
    <source>
        <dbReference type="ARBA" id="ARBA00006484"/>
    </source>
</evidence>
<comment type="similarity">
    <text evidence="1">Belongs to the short-chain dehydrogenases/reductases (SDR) family.</text>
</comment>
<dbReference type="EMBL" id="SOZI01000134">
    <property type="protein sequence ID" value="TNY18539.1"/>
    <property type="molecule type" value="Genomic_DNA"/>
</dbReference>
<accession>A0A5C5FQF8</accession>
<dbReference type="AlphaFoldDB" id="A0A5C5FQF8"/>
<dbReference type="PRINTS" id="PR00081">
    <property type="entry name" value="GDHRDH"/>
</dbReference>
<dbReference type="GO" id="GO:0016491">
    <property type="term" value="F:oxidoreductase activity"/>
    <property type="evidence" value="ECO:0007669"/>
    <property type="project" value="UniProtKB-KW"/>
</dbReference>
<dbReference type="InterPro" id="IPR002347">
    <property type="entry name" value="SDR_fam"/>
</dbReference>
<dbReference type="Pfam" id="PF00106">
    <property type="entry name" value="adh_short"/>
    <property type="match status" value="1"/>
</dbReference>
<dbReference type="Proteomes" id="UP000311382">
    <property type="component" value="Unassembled WGS sequence"/>
</dbReference>
<keyword evidence="2" id="KW-0560">Oxidoreductase</keyword>
<sequence length="333" mass="34988">MSASTDEVPPAIDGLLRAQSAALRRPEDATALTVDDALTAGSALKGKVVVVTGAANGFGRAYANKVAEFGAKVVLSDVRLESVQVVADEVTAAGGQATCIACDVTNWDAQVAMFRHARNTFGHIDVVAANAGIGEPDRARFLDLRKGPDGEPTKPTMPTASVNFTGAAYTAKLAFFHLNENPAKEGKALVILGSMASFSGIPGAPVYSASKHAVLGLFRSLYYDSLVYGIRINIVNPFFVKTGIFGVVPKLLLAGIPLPTVEEVVAAMIAATCKPDSTGSAFVVDFKGILELPSAVYNLDGYYHVFASRAQGLMGWGKWAFDVVSAAVSVFRR</sequence>
<dbReference type="Gene3D" id="3.40.50.720">
    <property type="entry name" value="NAD(P)-binding Rossmann-like Domain"/>
    <property type="match status" value="1"/>
</dbReference>
<dbReference type="PANTHER" id="PTHR43180">
    <property type="entry name" value="3-OXOACYL-(ACYL-CARRIER-PROTEIN) REDUCTASE (AFU_ORTHOLOGUE AFUA_6G11210)"/>
    <property type="match status" value="1"/>
</dbReference>
<name>A0A5C5FQF8_9BASI</name>
<reference evidence="3 4" key="1">
    <citation type="submission" date="2019-03" db="EMBL/GenBank/DDBJ databases">
        <title>Rhodosporidium diobovatum UCD-FST 08-225 genome sequencing, assembly, and annotation.</title>
        <authorList>
            <person name="Fakankun I.U."/>
            <person name="Fristensky B."/>
            <person name="Levin D.B."/>
        </authorList>
    </citation>
    <scope>NUCLEOTIDE SEQUENCE [LARGE SCALE GENOMIC DNA]</scope>
    <source>
        <strain evidence="3 4">UCD-FST 08-225</strain>
    </source>
</reference>